<evidence type="ECO:0000313" key="15">
    <source>
        <dbReference type="RefSeq" id="XP_011646455.1"/>
    </source>
</evidence>
<name>A0A6I9WV58_9HYME</name>
<evidence type="ECO:0000256" key="1">
    <source>
        <dbReference type="ARBA" id="ARBA00004567"/>
    </source>
</evidence>
<feature type="region of interest" description="Disordered" evidence="10">
    <location>
        <begin position="105"/>
        <end position="156"/>
    </location>
</feature>
<proteinExistence type="predicted"/>
<keyword evidence="8" id="KW-0906">Nuclear pore complex</keyword>
<evidence type="ECO:0000313" key="16">
    <source>
        <dbReference type="RefSeq" id="XP_011646456.1"/>
    </source>
</evidence>
<dbReference type="OrthoDB" id="10062131at2759"/>
<evidence type="ECO:0000313" key="14">
    <source>
        <dbReference type="RefSeq" id="XP_011646454.1"/>
    </source>
</evidence>
<dbReference type="SMART" id="SM00160">
    <property type="entry name" value="RanBD"/>
    <property type="match status" value="1"/>
</dbReference>
<reference evidence="13 14" key="1">
    <citation type="submission" date="2025-04" db="UniProtKB">
        <authorList>
            <consortium name="RefSeq"/>
        </authorList>
    </citation>
    <scope>IDENTIFICATION</scope>
</reference>
<accession>A0A6I9WV58</accession>
<evidence type="ECO:0000259" key="11">
    <source>
        <dbReference type="SMART" id="SM00160"/>
    </source>
</evidence>
<keyword evidence="9" id="KW-0539">Nucleus</keyword>
<evidence type="ECO:0000256" key="4">
    <source>
        <dbReference type="ARBA" id="ARBA00022816"/>
    </source>
</evidence>
<evidence type="ECO:0000256" key="9">
    <source>
        <dbReference type="ARBA" id="ARBA00023242"/>
    </source>
</evidence>
<evidence type="ECO:0000313" key="12">
    <source>
        <dbReference type="Proteomes" id="UP000504615"/>
    </source>
</evidence>
<feature type="region of interest" description="Disordered" evidence="10">
    <location>
        <begin position="48"/>
        <end position="67"/>
    </location>
</feature>
<evidence type="ECO:0000256" key="3">
    <source>
        <dbReference type="ARBA" id="ARBA00022737"/>
    </source>
</evidence>
<sequence>MSGKRAATTELNHDNWNEESEPEDAGTFALAANDILEKRVIKTARRRLPSKDGAPVKSAFGTFSGFKTTPVTSPSPFSFLANVSNASNTTDTSSVAVTAVNTNSRQIASNGSSKTSKNDADKKENPTKLQTLSNTNTSKKTSVEQKNEKTKKHSSDYHAKLKGLNESVATWIKSHVDANPFCILTPIFKDYERYLKEITSKEESTKAQTSHIAEHTKQIASNNSKQDINMEKKLEKSPFGNLNANTNSPLTTGTEWKPEKSIFSNINANTKSIFSNTEQKTESPKSVFGTDMTSDKSKSIFGNIDSNVASKSIFGNTNVESNPFLHKSAVSDSGKTDEEEAKSSAKSVASTFPTFSFGQSCATSNVTAGFSFGSAKPFSFAPQAVKPQDSEDKTDNENKDEEDEEPPKPDFKPVAEEGAIYEQRCKVFVKKDNNYSDKGVGMLYLKPTPNGKTQLIVRADTALGNLLLNTLLTQSILTKRMNKNTIMLICLPMPDSSPPPVPVLLRVKTDEIADELLEALNKHKK</sequence>
<dbReference type="SUPFAM" id="SSF50729">
    <property type="entry name" value="PH domain-like"/>
    <property type="match status" value="1"/>
</dbReference>
<keyword evidence="12" id="KW-1185">Reference proteome</keyword>
<evidence type="ECO:0000256" key="6">
    <source>
        <dbReference type="ARBA" id="ARBA00022990"/>
    </source>
</evidence>
<keyword evidence="7" id="KW-0811">Translocation</keyword>
<evidence type="ECO:0000256" key="2">
    <source>
        <dbReference type="ARBA" id="ARBA00022448"/>
    </source>
</evidence>
<organism evidence="12 17">
    <name type="scientific">Pogonomyrmex barbatus</name>
    <name type="common">red harvester ant</name>
    <dbReference type="NCBI Taxonomy" id="144034"/>
    <lineage>
        <taxon>Eukaryota</taxon>
        <taxon>Metazoa</taxon>
        <taxon>Ecdysozoa</taxon>
        <taxon>Arthropoda</taxon>
        <taxon>Hexapoda</taxon>
        <taxon>Insecta</taxon>
        <taxon>Pterygota</taxon>
        <taxon>Neoptera</taxon>
        <taxon>Endopterygota</taxon>
        <taxon>Hymenoptera</taxon>
        <taxon>Apocrita</taxon>
        <taxon>Aculeata</taxon>
        <taxon>Formicoidea</taxon>
        <taxon>Formicidae</taxon>
        <taxon>Myrmicinae</taxon>
        <taxon>Pogonomyrmex</taxon>
    </lineage>
</organism>
<dbReference type="Pfam" id="PF00638">
    <property type="entry name" value="Ran_BP1"/>
    <property type="match status" value="1"/>
</dbReference>
<dbReference type="CTD" id="10762"/>
<feature type="compositionally biased region" description="Basic and acidic residues" evidence="10">
    <location>
        <begin position="388"/>
        <end position="397"/>
    </location>
</feature>
<dbReference type="InterPro" id="IPR045255">
    <property type="entry name" value="RanBP1-like"/>
</dbReference>
<evidence type="ECO:0000313" key="17">
    <source>
        <dbReference type="RefSeq" id="XP_011646457.1"/>
    </source>
</evidence>
<evidence type="ECO:0000256" key="7">
    <source>
        <dbReference type="ARBA" id="ARBA00023010"/>
    </source>
</evidence>
<gene>
    <name evidence="13 14 15 16 17" type="primary">LOC105433062</name>
</gene>
<dbReference type="PANTHER" id="PTHR23138:SF141">
    <property type="entry name" value="NUCLEAR PORE COMPLEX PROTEIN NUP50"/>
    <property type="match status" value="1"/>
</dbReference>
<evidence type="ECO:0000256" key="5">
    <source>
        <dbReference type="ARBA" id="ARBA00022927"/>
    </source>
</evidence>
<dbReference type="GO" id="GO:0051028">
    <property type="term" value="P:mRNA transport"/>
    <property type="evidence" value="ECO:0007669"/>
    <property type="project" value="UniProtKB-KW"/>
</dbReference>
<keyword evidence="4" id="KW-0509">mRNA transport</keyword>
<dbReference type="InterPro" id="IPR011993">
    <property type="entry name" value="PH-like_dom_sf"/>
</dbReference>
<dbReference type="AlphaFoldDB" id="A0A6I9WV58"/>
<feature type="region of interest" description="Disordered" evidence="10">
    <location>
        <begin position="381"/>
        <end position="416"/>
    </location>
</feature>
<feature type="compositionally biased region" description="Basic and acidic residues" evidence="10">
    <location>
        <begin position="406"/>
        <end position="415"/>
    </location>
</feature>
<keyword evidence="2" id="KW-0813">Transport</keyword>
<feature type="compositionally biased region" description="Basic and acidic residues" evidence="10">
    <location>
        <begin position="141"/>
        <end position="156"/>
    </location>
</feature>
<dbReference type="PANTHER" id="PTHR23138">
    <property type="entry name" value="RAN BINDING PROTEIN"/>
    <property type="match status" value="1"/>
</dbReference>
<feature type="region of interest" description="Disordered" evidence="10">
    <location>
        <begin position="1"/>
        <end position="24"/>
    </location>
</feature>
<comment type="subcellular location">
    <subcellularLocation>
        <location evidence="1">Nucleus</location>
        <location evidence="1">Nuclear pore complex</location>
    </subcellularLocation>
</comment>
<dbReference type="InterPro" id="IPR015007">
    <property type="entry name" value="NUP2/50/61"/>
</dbReference>
<dbReference type="KEGG" id="pbar:105433062"/>
<dbReference type="RefSeq" id="XP_011646455.1">
    <property type="nucleotide sequence ID" value="XM_011648153.2"/>
</dbReference>
<dbReference type="Proteomes" id="UP000504615">
    <property type="component" value="Unplaced"/>
</dbReference>
<dbReference type="CDD" id="cd13170">
    <property type="entry name" value="RanBD_NUP50"/>
    <property type="match status" value="1"/>
</dbReference>
<dbReference type="GO" id="GO:0005643">
    <property type="term" value="C:nuclear pore"/>
    <property type="evidence" value="ECO:0007669"/>
    <property type="project" value="UniProtKB-SubCell"/>
</dbReference>
<dbReference type="GeneID" id="105433062"/>
<dbReference type="InterPro" id="IPR000156">
    <property type="entry name" value="Ran_bind_dom"/>
</dbReference>
<keyword evidence="3" id="KW-0677">Repeat</keyword>
<keyword evidence="5" id="KW-0653">Protein transport</keyword>
<feature type="compositionally biased region" description="Basic and acidic residues" evidence="10">
    <location>
        <begin position="116"/>
        <end position="126"/>
    </location>
</feature>
<feature type="compositionally biased region" description="Polar residues" evidence="10">
    <location>
        <begin position="105"/>
        <end position="115"/>
    </location>
</feature>
<evidence type="ECO:0000313" key="13">
    <source>
        <dbReference type="RefSeq" id="XP_011646453.1"/>
    </source>
</evidence>
<protein>
    <submittedName>
        <fullName evidence="13 14">Nuclear pore complex protein Nup50</fullName>
    </submittedName>
</protein>
<dbReference type="RefSeq" id="XP_011646457.1">
    <property type="nucleotide sequence ID" value="XM_011648155.2"/>
</dbReference>
<dbReference type="Pfam" id="PF08911">
    <property type="entry name" value="NUP50"/>
    <property type="match status" value="1"/>
</dbReference>
<dbReference type="GO" id="GO:0006606">
    <property type="term" value="P:protein import into nucleus"/>
    <property type="evidence" value="ECO:0007669"/>
    <property type="project" value="TreeGrafter"/>
</dbReference>
<dbReference type="RefSeq" id="XP_011646453.1">
    <property type="nucleotide sequence ID" value="XM_011648151.2"/>
</dbReference>
<evidence type="ECO:0000256" key="8">
    <source>
        <dbReference type="ARBA" id="ARBA00023132"/>
    </source>
</evidence>
<dbReference type="RefSeq" id="XP_011646456.1">
    <property type="nucleotide sequence ID" value="XM_011648154.2"/>
</dbReference>
<keyword evidence="6" id="KW-0007">Acetylation</keyword>
<dbReference type="Gene3D" id="2.30.29.30">
    <property type="entry name" value="Pleckstrin-homology domain (PH domain)/Phosphotyrosine-binding domain (PTB)"/>
    <property type="match status" value="1"/>
</dbReference>
<dbReference type="RefSeq" id="XP_011646454.1">
    <property type="nucleotide sequence ID" value="XM_011648152.2"/>
</dbReference>
<evidence type="ECO:0000256" key="10">
    <source>
        <dbReference type="SAM" id="MobiDB-lite"/>
    </source>
</evidence>
<feature type="domain" description="RanBD1" evidence="11">
    <location>
        <begin position="411"/>
        <end position="519"/>
    </location>
</feature>